<gene>
    <name evidence="1" type="ORF">GS429_03295</name>
</gene>
<organism evidence="1 2">
    <name type="scientific">Natronorubrum halalkaliphilum</name>
    <dbReference type="NCBI Taxonomy" id="2691917"/>
    <lineage>
        <taxon>Archaea</taxon>
        <taxon>Methanobacteriati</taxon>
        <taxon>Methanobacteriota</taxon>
        <taxon>Stenosarchaea group</taxon>
        <taxon>Halobacteria</taxon>
        <taxon>Halobacteriales</taxon>
        <taxon>Natrialbaceae</taxon>
        <taxon>Natronorubrum</taxon>
    </lineage>
</organism>
<dbReference type="RefSeq" id="WP_160062686.1">
    <property type="nucleotide sequence ID" value="NZ_WUYX01000014.1"/>
</dbReference>
<accession>A0A6B0VKK8</accession>
<evidence type="ECO:0008006" key="3">
    <source>
        <dbReference type="Google" id="ProtNLM"/>
    </source>
</evidence>
<dbReference type="OrthoDB" id="295069at2157"/>
<evidence type="ECO:0000313" key="1">
    <source>
        <dbReference type="EMBL" id="MXV61099.1"/>
    </source>
</evidence>
<reference evidence="1 2" key="1">
    <citation type="submission" date="2020-01" db="EMBL/GenBank/DDBJ databases">
        <title>Natronorubrum sp. JWXQ-INN 674 isolated from Inner Mongolia Autonomous Region of China.</title>
        <authorList>
            <person name="Xue Q."/>
        </authorList>
    </citation>
    <scope>NUCLEOTIDE SEQUENCE [LARGE SCALE GENOMIC DNA]</scope>
    <source>
        <strain evidence="1 2">JWXQ-INN-674</strain>
    </source>
</reference>
<name>A0A6B0VKK8_9EURY</name>
<dbReference type="EMBL" id="WUYX01000014">
    <property type="protein sequence ID" value="MXV61099.1"/>
    <property type="molecule type" value="Genomic_DNA"/>
</dbReference>
<protein>
    <recommendedName>
        <fullName evidence="3">Small CPxCG-related zinc finger protein</fullName>
    </recommendedName>
</protein>
<proteinExistence type="predicted"/>
<evidence type="ECO:0000313" key="2">
    <source>
        <dbReference type="Proteomes" id="UP000434101"/>
    </source>
</evidence>
<dbReference type="AlphaFoldDB" id="A0A6B0VKK8"/>
<comment type="caution">
    <text evidence="1">The sequence shown here is derived from an EMBL/GenBank/DDBJ whole genome shotgun (WGS) entry which is preliminary data.</text>
</comment>
<keyword evidence="2" id="KW-1185">Reference proteome</keyword>
<dbReference type="Proteomes" id="UP000434101">
    <property type="component" value="Unassembled WGS sequence"/>
</dbReference>
<sequence>MSLSRLLSGLFADAESGTESAATTQGCGENEGSATVVYECRNCGTNVSADTSRCPACDGDDIVRYSID</sequence>